<comment type="function">
    <text evidence="6">Involved in efficient integration of the N-module into mitochondrial respiratory chain complex I.</text>
</comment>
<dbReference type="OrthoDB" id="74240at2759"/>
<dbReference type="InterPro" id="IPR008011">
    <property type="entry name" value="Complex1_LYR_dom"/>
</dbReference>
<evidence type="ECO:0000256" key="6">
    <source>
        <dbReference type="ARBA" id="ARBA00044735"/>
    </source>
</evidence>
<gene>
    <name evidence="8" type="ORF">ARMOST_09340</name>
</gene>
<evidence type="ECO:0000256" key="4">
    <source>
        <dbReference type="ARBA" id="ARBA00023128"/>
    </source>
</evidence>
<dbReference type="GO" id="GO:0005739">
    <property type="term" value="C:mitochondrion"/>
    <property type="evidence" value="ECO:0007669"/>
    <property type="project" value="UniProtKB-SubCell"/>
</dbReference>
<evidence type="ECO:0000256" key="3">
    <source>
        <dbReference type="ARBA" id="ARBA00022946"/>
    </source>
</evidence>
<keyword evidence="3" id="KW-0809">Transit peptide</keyword>
<dbReference type="EMBL" id="FUEG01000006">
    <property type="protein sequence ID" value="SJL06004.1"/>
    <property type="molecule type" value="Genomic_DNA"/>
</dbReference>
<accession>A0A284RB68</accession>
<evidence type="ECO:0000256" key="1">
    <source>
        <dbReference type="ARBA" id="ARBA00004173"/>
    </source>
</evidence>
<dbReference type="AlphaFoldDB" id="A0A284RB68"/>
<reference evidence="9" key="1">
    <citation type="journal article" date="2017" name="Nat. Ecol. Evol.">
        <title>Genome expansion and lineage-specific genetic innovations in the forest pathogenic fungi Armillaria.</title>
        <authorList>
            <person name="Sipos G."/>
            <person name="Prasanna A.N."/>
            <person name="Walter M.C."/>
            <person name="O'Connor E."/>
            <person name="Balint B."/>
            <person name="Krizsan K."/>
            <person name="Kiss B."/>
            <person name="Hess J."/>
            <person name="Varga T."/>
            <person name="Slot J."/>
            <person name="Riley R."/>
            <person name="Boka B."/>
            <person name="Rigling D."/>
            <person name="Barry K."/>
            <person name="Lee J."/>
            <person name="Mihaltcheva S."/>
            <person name="LaButti K."/>
            <person name="Lipzen A."/>
            <person name="Waldron R."/>
            <person name="Moloney N.M."/>
            <person name="Sperisen C."/>
            <person name="Kredics L."/>
            <person name="Vagvoelgyi C."/>
            <person name="Patrignani A."/>
            <person name="Fitzpatrick D."/>
            <person name="Nagy I."/>
            <person name="Doyle S."/>
            <person name="Anderson J.B."/>
            <person name="Grigoriev I.V."/>
            <person name="Gueldener U."/>
            <person name="Muensterkoetter M."/>
            <person name="Nagy L.G."/>
        </authorList>
    </citation>
    <scope>NUCLEOTIDE SEQUENCE [LARGE SCALE GENOMIC DNA]</scope>
    <source>
        <strain evidence="9">C18/9</strain>
    </source>
</reference>
<evidence type="ECO:0000313" key="9">
    <source>
        <dbReference type="Proteomes" id="UP000219338"/>
    </source>
</evidence>
<evidence type="ECO:0000313" key="8">
    <source>
        <dbReference type="EMBL" id="SJL06004.1"/>
    </source>
</evidence>
<proteinExistence type="inferred from homology"/>
<comment type="subcellular location">
    <subcellularLocation>
        <location evidence="1">Mitochondrion</location>
    </subcellularLocation>
</comment>
<dbReference type="Pfam" id="PF05347">
    <property type="entry name" value="Complex1_LYR"/>
    <property type="match status" value="1"/>
</dbReference>
<protein>
    <recommendedName>
        <fullName evidence="5">LYR motif-containing protein 2</fullName>
    </recommendedName>
</protein>
<evidence type="ECO:0000256" key="5">
    <source>
        <dbReference type="ARBA" id="ARBA00026235"/>
    </source>
</evidence>
<evidence type="ECO:0000259" key="7">
    <source>
        <dbReference type="Pfam" id="PF05347"/>
    </source>
</evidence>
<keyword evidence="9" id="KW-1185">Reference proteome</keyword>
<dbReference type="PANTHER" id="PTHR13675:SF0">
    <property type="entry name" value="LYR MOTIF-CONTAINING PROTEIN 2"/>
    <property type="match status" value="1"/>
</dbReference>
<evidence type="ECO:0000256" key="2">
    <source>
        <dbReference type="ARBA" id="ARBA00009508"/>
    </source>
</evidence>
<dbReference type="STRING" id="47428.A0A284RB68"/>
<sequence length="77" mass="9206">MHQPTLKHFLLRQKVLALYRRALRSSKAIADPATRRETITWIRSEFERNRHLTDVVTIEEQLRLGRREISQILPSTR</sequence>
<organism evidence="8 9">
    <name type="scientific">Armillaria ostoyae</name>
    <name type="common">Armillaria root rot fungus</name>
    <dbReference type="NCBI Taxonomy" id="47428"/>
    <lineage>
        <taxon>Eukaryota</taxon>
        <taxon>Fungi</taxon>
        <taxon>Dikarya</taxon>
        <taxon>Basidiomycota</taxon>
        <taxon>Agaricomycotina</taxon>
        <taxon>Agaricomycetes</taxon>
        <taxon>Agaricomycetidae</taxon>
        <taxon>Agaricales</taxon>
        <taxon>Marasmiineae</taxon>
        <taxon>Physalacriaceae</taxon>
        <taxon>Armillaria</taxon>
    </lineage>
</organism>
<dbReference type="PANTHER" id="PTHR13675">
    <property type="entry name" value="LYR MOTIF-CONTAINING PROTEIN 2"/>
    <property type="match status" value="1"/>
</dbReference>
<name>A0A284RB68_ARMOS</name>
<keyword evidence="4" id="KW-0496">Mitochondrion</keyword>
<dbReference type="CDD" id="cd20262">
    <property type="entry name" value="Complex1_LYR_LYRM2"/>
    <property type="match status" value="1"/>
</dbReference>
<dbReference type="InterPro" id="IPR045293">
    <property type="entry name" value="Complex1_LYR_LYRM2"/>
</dbReference>
<comment type="similarity">
    <text evidence="2">Belongs to the complex I LYR family.</text>
</comment>
<dbReference type="OMA" id="HQPTLKH"/>
<feature type="domain" description="Complex 1 LYR protein" evidence="7">
    <location>
        <begin position="13"/>
        <end position="69"/>
    </location>
</feature>
<dbReference type="Proteomes" id="UP000219338">
    <property type="component" value="Unassembled WGS sequence"/>
</dbReference>